<dbReference type="STRING" id="318683.A0U94_10160"/>
<dbReference type="Proteomes" id="UP000075636">
    <property type="component" value="Unassembled WGS sequence"/>
</dbReference>
<evidence type="ECO:0000313" key="2">
    <source>
        <dbReference type="EMBL" id="KXV47480.1"/>
    </source>
</evidence>
<dbReference type="EMBL" id="LHZR01000109">
    <property type="protein sequence ID" value="KXV47480.1"/>
    <property type="molecule type" value="Genomic_DNA"/>
</dbReference>
<organism evidence="2 3">
    <name type="scientific">Gluconobacter albidus</name>
    <dbReference type="NCBI Taxonomy" id="318683"/>
    <lineage>
        <taxon>Bacteria</taxon>
        <taxon>Pseudomonadati</taxon>
        <taxon>Pseudomonadota</taxon>
        <taxon>Alphaproteobacteria</taxon>
        <taxon>Acetobacterales</taxon>
        <taxon>Acetobacteraceae</taxon>
        <taxon>Gluconobacter</taxon>
    </lineage>
</organism>
<name>A0A149THT0_9PROT</name>
<feature type="compositionally biased region" description="Polar residues" evidence="1">
    <location>
        <begin position="108"/>
        <end position="124"/>
    </location>
</feature>
<comment type="caution">
    <text evidence="2">The sequence shown here is derived from an EMBL/GenBank/DDBJ whole genome shotgun (WGS) entry which is preliminary data.</text>
</comment>
<feature type="region of interest" description="Disordered" evidence="1">
    <location>
        <begin position="49"/>
        <end position="78"/>
    </location>
</feature>
<feature type="region of interest" description="Disordered" evidence="1">
    <location>
        <begin position="108"/>
        <end position="143"/>
    </location>
</feature>
<dbReference type="RefSeq" id="WP_062108693.1">
    <property type="nucleotide sequence ID" value="NZ_JAMZAI010000001.1"/>
</dbReference>
<feature type="region of interest" description="Disordered" evidence="1">
    <location>
        <begin position="1"/>
        <end position="24"/>
    </location>
</feature>
<feature type="compositionally biased region" description="Polar residues" evidence="1">
    <location>
        <begin position="68"/>
        <end position="78"/>
    </location>
</feature>
<proteinExistence type="predicted"/>
<dbReference type="AlphaFoldDB" id="A0A149THT0"/>
<evidence type="ECO:0000313" key="3">
    <source>
        <dbReference type="Proteomes" id="UP000075636"/>
    </source>
</evidence>
<accession>A0A149THT0</accession>
<feature type="compositionally biased region" description="Polar residues" evidence="1">
    <location>
        <begin position="132"/>
        <end position="143"/>
    </location>
</feature>
<reference evidence="2 3" key="1">
    <citation type="submission" date="2015-06" db="EMBL/GenBank/DDBJ databases">
        <title>Improved classification and identification of acetic acid bacteria using matrix-assisted laser desorption/ionization time-of-flight mass spectrometry; Gluconobacter nephelii and Gluconobacter uchimurae are later heterotypic synonyms of Gluconobacter japonicus and Gluconobacter oxydans, respectively.</title>
        <authorList>
            <person name="Li L."/>
            <person name="Cleenwerck I."/>
            <person name="De Vuyst L."/>
            <person name="Vandamme P."/>
        </authorList>
    </citation>
    <scope>NUCLEOTIDE SEQUENCE [LARGE SCALE GENOMIC DNA]</scope>
    <source>
        <strain evidence="2 3">LMG 1768</strain>
    </source>
</reference>
<sequence>MSTVDSYNTTFSPTSTGDLNTSATGQNLSMETAQEMEQALIQLLQEMEASGNASGTGSSDTGSSTPTPVGNTGLSLTGNLSDDMKTLKTLVDMNGTNGNTLQQYAQAVSSEASQQGNGLDSSVAGNIGRSLSDGTYDQGGSSNAIKQALQGNSVDALSNNVGTIADALQSGKSGSDEFNNLNALAREASNAGNSNLADVAKMLASEIQSGTFNSSSAASELKSALG</sequence>
<dbReference type="PATRIC" id="fig|318683.6.peg.1432"/>
<gene>
    <name evidence="2" type="ORF">AD945_10665</name>
</gene>
<protein>
    <submittedName>
        <fullName evidence="2">Uncharacterized protein</fullName>
    </submittedName>
</protein>
<feature type="compositionally biased region" description="Low complexity" evidence="1">
    <location>
        <begin position="50"/>
        <end position="67"/>
    </location>
</feature>
<dbReference type="OrthoDB" id="7262541at2"/>
<evidence type="ECO:0000256" key="1">
    <source>
        <dbReference type="SAM" id="MobiDB-lite"/>
    </source>
</evidence>